<dbReference type="InterPro" id="IPR012902">
    <property type="entry name" value="N_methyl_site"/>
</dbReference>
<dbReference type="NCBIfam" id="TIGR02532">
    <property type="entry name" value="IV_pilin_GFxxxE"/>
    <property type="match status" value="1"/>
</dbReference>
<reference evidence="2" key="1">
    <citation type="submission" date="2021-05" db="EMBL/GenBank/DDBJ databases">
        <authorList>
            <person name="Pietrasiak N."/>
            <person name="Ward R."/>
            <person name="Stajich J.E."/>
            <person name="Kurbessoian T."/>
        </authorList>
    </citation>
    <scope>NUCLEOTIDE SEQUENCE</scope>
    <source>
        <strain evidence="2">UHER 2000/2452</strain>
    </source>
</reference>
<sequence>MANHDFFSRLKSHLLKSRVKPALLPKRHSGTKGFTLLELLVTVAIAGGIISGLMYIVVELMGTDQREASRSETQREMQMAMDYISTELREAVYIYTGSNLECPANAATGAICLTSYLPASLSNDSVPIIAFWKQQAFPDTTAGVRGQCYGSTPPAGVSCLTGSSYALIVYSLSKAPSTIWSKNARITRYAFTEFDTQGNLNRGYVNPGAFNNFATWPMGKDAQTGQTTDLRNAAVLSGRTPGTPVDTPGPVALVDFVDVKPRQATVCPSEGVNYSTSPTDKTLIDRGFGSNVRSFYACISIRPQPTGSPATSQEVNTGVNQDVILYLRGNADGRPGIIGDGFLPALETRVLSRGVLGKTP</sequence>
<evidence type="ECO:0000313" key="3">
    <source>
        <dbReference type="Proteomes" id="UP000757435"/>
    </source>
</evidence>
<keyword evidence="1" id="KW-0472">Membrane</keyword>
<evidence type="ECO:0000256" key="1">
    <source>
        <dbReference type="SAM" id="Phobius"/>
    </source>
</evidence>
<keyword evidence="1" id="KW-1133">Transmembrane helix</keyword>
<name>A0A951QGN4_9CYAN</name>
<organism evidence="2 3">
    <name type="scientific">Drouetiella hepatica Uher 2000/2452</name>
    <dbReference type="NCBI Taxonomy" id="904376"/>
    <lineage>
        <taxon>Bacteria</taxon>
        <taxon>Bacillati</taxon>
        <taxon>Cyanobacteriota</taxon>
        <taxon>Cyanophyceae</taxon>
        <taxon>Oculatellales</taxon>
        <taxon>Oculatellaceae</taxon>
        <taxon>Drouetiella</taxon>
    </lineage>
</organism>
<reference evidence="2" key="2">
    <citation type="journal article" date="2022" name="Microbiol. Resour. Announc.">
        <title>Metagenome Sequencing to Explore Phylogenomics of Terrestrial Cyanobacteria.</title>
        <authorList>
            <person name="Ward R.D."/>
            <person name="Stajich J.E."/>
            <person name="Johansen J.R."/>
            <person name="Huntemann M."/>
            <person name="Clum A."/>
            <person name="Foster B."/>
            <person name="Foster B."/>
            <person name="Roux S."/>
            <person name="Palaniappan K."/>
            <person name="Varghese N."/>
            <person name="Mukherjee S."/>
            <person name="Reddy T.B.K."/>
            <person name="Daum C."/>
            <person name="Copeland A."/>
            <person name="Chen I.A."/>
            <person name="Ivanova N.N."/>
            <person name="Kyrpides N.C."/>
            <person name="Shapiro N."/>
            <person name="Eloe-Fadrosh E.A."/>
            <person name="Pietrasiak N."/>
        </authorList>
    </citation>
    <scope>NUCLEOTIDE SEQUENCE</scope>
    <source>
        <strain evidence="2">UHER 2000/2452</strain>
    </source>
</reference>
<dbReference type="AlphaFoldDB" id="A0A951QGN4"/>
<evidence type="ECO:0000313" key="2">
    <source>
        <dbReference type="EMBL" id="MBW4661500.1"/>
    </source>
</evidence>
<accession>A0A951QGN4</accession>
<protein>
    <submittedName>
        <fullName evidence="2">Prepilin-type N-terminal cleavage/methylation domain-containing protein</fullName>
    </submittedName>
</protein>
<dbReference type="EMBL" id="JAHHHD010000038">
    <property type="protein sequence ID" value="MBW4661500.1"/>
    <property type="molecule type" value="Genomic_DNA"/>
</dbReference>
<proteinExistence type="predicted"/>
<keyword evidence="1" id="KW-0812">Transmembrane</keyword>
<dbReference type="Proteomes" id="UP000757435">
    <property type="component" value="Unassembled WGS sequence"/>
</dbReference>
<dbReference type="Pfam" id="PF07963">
    <property type="entry name" value="N_methyl"/>
    <property type="match status" value="1"/>
</dbReference>
<feature type="transmembrane region" description="Helical" evidence="1">
    <location>
        <begin position="36"/>
        <end position="58"/>
    </location>
</feature>
<gene>
    <name evidence="2" type="ORF">KME15_22740</name>
</gene>
<comment type="caution">
    <text evidence="2">The sequence shown here is derived from an EMBL/GenBank/DDBJ whole genome shotgun (WGS) entry which is preliminary data.</text>
</comment>